<dbReference type="Proteomes" id="UP000299102">
    <property type="component" value="Unassembled WGS sequence"/>
</dbReference>
<name>A0A4C1X060_EUMVA</name>
<sequence>MITADLHSQPQKSHRSVVGLLGRNRTSGGGAIGTPELSLTGLYPPGGNYHFTPVFCQSVVSHQSNCPFSYRRQVGHSMALPHNFRHYWTKALFTLLLGRIVPQSYNRRRNVLFKTHELFNSKLLVNLTIAGKARGTFSYEANALNHRTLTARSSDIKTFSSILFSAKRSSAEGFIAPSRAAAARAIGYRARAPPAVDVRAPRRRHDRGHTRTRILVIYVFG</sequence>
<keyword evidence="2" id="KW-1185">Reference proteome</keyword>
<evidence type="ECO:0000313" key="1">
    <source>
        <dbReference type="EMBL" id="GBP55719.1"/>
    </source>
</evidence>
<dbReference type="EMBL" id="BGZK01000676">
    <property type="protein sequence ID" value="GBP55719.1"/>
    <property type="molecule type" value="Genomic_DNA"/>
</dbReference>
<comment type="caution">
    <text evidence="1">The sequence shown here is derived from an EMBL/GenBank/DDBJ whole genome shotgun (WGS) entry which is preliminary data.</text>
</comment>
<gene>
    <name evidence="1" type="ORF">EVAR_32971_1</name>
</gene>
<reference evidence="1 2" key="1">
    <citation type="journal article" date="2019" name="Commun. Biol.">
        <title>The bagworm genome reveals a unique fibroin gene that provides high tensile strength.</title>
        <authorList>
            <person name="Kono N."/>
            <person name="Nakamura H."/>
            <person name="Ohtoshi R."/>
            <person name="Tomita M."/>
            <person name="Numata K."/>
            <person name="Arakawa K."/>
        </authorList>
    </citation>
    <scope>NUCLEOTIDE SEQUENCE [LARGE SCALE GENOMIC DNA]</scope>
</reference>
<protein>
    <submittedName>
        <fullName evidence="1">Uncharacterized protein</fullName>
    </submittedName>
</protein>
<organism evidence="1 2">
    <name type="scientific">Eumeta variegata</name>
    <name type="common">Bagworm moth</name>
    <name type="synonym">Eumeta japonica</name>
    <dbReference type="NCBI Taxonomy" id="151549"/>
    <lineage>
        <taxon>Eukaryota</taxon>
        <taxon>Metazoa</taxon>
        <taxon>Ecdysozoa</taxon>
        <taxon>Arthropoda</taxon>
        <taxon>Hexapoda</taxon>
        <taxon>Insecta</taxon>
        <taxon>Pterygota</taxon>
        <taxon>Neoptera</taxon>
        <taxon>Endopterygota</taxon>
        <taxon>Lepidoptera</taxon>
        <taxon>Glossata</taxon>
        <taxon>Ditrysia</taxon>
        <taxon>Tineoidea</taxon>
        <taxon>Psychidae</taxon>
        <taxon>Oiketicinae</taxon>
        <taxon>Eumeta</taxon>
    </lineage>
</organism>
<accession>A0A4C1X060</accession>
<proteinExistence type="predicted"/>
<dbReference type="AlphaFoldDB" id="A0A4C1X060"/>
<evidence type="ECO:0000313" key="2">
    <source>
        <dbReference type="Proteomes" id="UP000299102"/>
    </source>
</evidence>